<keyword evidence="1" id="KW-0378">Hydrolase</keyword>
<keyword evidence="1" id="KW-0645">Protease</keyword>
<dbReference type="NCBIfam" id="TIGR03883">
    <property type="entry name" value="DUF2342_F420"/>
    <property type="match status" value="1"/>
</dbReference>
<dbReference type="Gene3D" id="1.20.150.30">
    <property type="entry name" value="Zincin-like metallopeptidase, N-terminal domain"/>
    <property type="match status" value="1"/>
</dbReference>
<evidence type="ECO:0000313" key="2">
    <source>
        <dbReference type="Proteomes" id="UP001147700"/>
    </source>
</evidence>
<dbReference type="GO" id="GO:0008237">
    <property type="term" value="F:metallopeptidase activity"/>
    <property type="evidence" value="ECO:0007669"/>
    <property type="project" value="UniProtKB-KW"/>
</dbReference>
<dbReference type="Pfam" id="PF10103">
    <property type="entry name" value="Zincin_2"/>
    <property type="match status" value="1"/>
</dbReference>
<dbReference type="RefSeq" id="WP_202954808.1">
    <property type="nucleotide sequence ID" value="NZ_JAPCID010000001.1"/>
</dbReference>
<dbReference type="PANTHER" id="PTHR39420">
    <property type="match status" value="1"/>
</dbReference>
<keyword evidence="1" id="KW-0482">Metalloprotease</keyword>
<reference evidence="1" key="1">
    <citation type="submission" date="2022-10" db="EMBL/GenBank/DDBJ databases">
        <title>The WGS of Solirubrobacter sp. CPCC 204708.</title>
        <authorList>
            <person name="Jiang Z."/>
        </authorList>
    </citation>
    <scope>NUCLEOTIDE SEQUENCE</scope>
    <source>
        <strain evidence="1">CPCC 204708</strain>
    </source>
</reference>
<dbReference type="EMBL" id="JAPCID010000001">
    <property type="protein sequence ID" value="MDA0135902.1"/>
    <property type="molecule type" value="Genomic_DNA"/>
</dbReference>
<dbReference type="InterPro" id="IPR022454">
    <property type="entry name" value="CHP03883_F420-assoc"/>
</dbReference>
<accession>A0ABT4RBI5</accession>
<dbReference type="NCBIfam" id="TIGR03624">
    <property type="entry name" value="putative hydrolase"/>
    <property type="match status" value="1"/>
</dbReference>
<dbReference type="SUPFAM" id="SSF55486">
    <property type="entry name" value="Metalloproteases ('zincins'), catalytic domain"/>
    <property type="match status" value="1"/>
</dbReference>
<comment type="caution">
    <text evidence="1">The sequence shown here is derived from an EMBL/GenBank/DDBJ whole genome shotgun (WGS) entry which is preliminary data.</text>
</comment>
<keyword evidence="2" id="KW-1185">Reference proteome</keyword>
<gene>
    <name evidence="1" type="ORF">OJ962_00215</name>
</gene>
<dbReference type="InterPro" id="IPR018766">
    <property type="entry name" value="Zinicin_2"/>
</dbReference>
<dbReference type="Proteomes" id="UP001147700">
    <property type="component" value="Unassembled WGS sequence"/>
</dbReference>
<dbReference type="InterPro" id="IPR042271">
    <property type="entry name" value="Zinicin_2_N"/>
</dbReference>
<evidence type="ECO:0000313" key="1">
    <source>
        <dbReference type="EMBL" id="MDA0135902.1"/>
    </source>
</evidence>
<organism evidence="1 2">
    <name type="scientific">Solirubrobacter deserti</name>
    <dbReference type="NCBI Taxonomy" id="2282478"/>
    <lineage>
        <taxon>Bacteria</taxon>
        <taxon>Bacillati</taxon>
        <taxon>Actinomycetota</taxon>
        <taxon>Thermoleophilia</taxon>
        <taxon>Solirubrobacterales</taxon>
        <taxon>Solirubrobacteraceae</taxon>
        <taxon>Solirubrobacter</taxon>
    </lineage>
</organism>
<name>A0ABT4RBI5_9ACTN</name>
<sequence length="341" mass="36831">MIDWKLAGTVARGVANMQPAGNPEPFEQLAEPAAEAERLVSAYTGLVAPATPPAEAVERPAWIDANLASLQIVMEPAVGRIGGKLGPLGVIAGSVMAVEAGAISGFLAGRVLGQYEFPVLEPDKPARLLFVAPNLAQAATSLDAPADQLLRWVALHEMTHALQFGGVPWLREHLASMLRELLGALEMDPRSLLRVPDLTDLRAAFERVREDGLATVMVGADKRETLDRVQAFMAVLEGYAEHVMDAVGADVLDDLPALRSALQRRRRDRSGLLKILERLIGMDLKLRQYEQGKAFCDAVVARAGIDGLNRVWSAPEAMPSVAELDDAVGWLARTERVEPAF</sequence>
<dbReference type="PANTHER" id="PTHR39420:SF1">
    <property type="entry name" value="HYDROLASE"/>
    <property type="match status" value="1"/>
</dbReference>
<protein>
    <submittedName>
        <fullName evidence="1">Zinc-dependent metalloprotease</fullName>
    </submittedName>
</protein>
<proteinExistence type="predicted"/>